<proteinExistence type="predicted"/>
<keyword evidence="2" id="KW-1185">Reference proteome</keyword>
<comment type="caution">
    <text evidence="1">The sequence shown here is derived from an EMBL/GenBank/DDBJ whole genome shotgun (WGS) entry which is preliminary data.</text>
</comment>
<dbReference type="Proteomes" id="UP000186364">
    <property type="component" value="Unassembled WGS sequence"/>
</dbReference>
<evidence type="ECO:0000313" key="2">
    <source>
        <dbReference type="Proteomes" id="UP000186364"/>
    </source>
</evidence>
<dbReference type="AlphaFoldDB" id="A0A1Q9B3N8"/>
<accession>A0A1Q9B3N8</accession>
<evidence type="ECO:0000313" key="1">
    <source>
        <dbReference type="EMBL" id="OLP62673.1"/>
    </source>
</evidence>
<dbReference type="EMBL" id="MKIP01000021">
    <property type="protein sequence ID" value="OLP62673.1"/>
    <property type="molecule type" value="Genomic_DNA"/>
</dbReference>
<organism evidence="1 2">
    <name type="scientific">Xaviernesmea oryzae</name>
    <dbReference type="NCBI Taxonomy" id="464029"/>
    <lineage>
        <taxon>Bacteria</taxon>
        <taxon>Pseudomonadati</taxon>
        <taxon>Pseudomonadota</taxon>
        <taxon>Alphaproteobacteria</taxon>
        <taxon>Hyphomicrobiales</taxon>
        <taxon>Rhizobiaceae</taxon>
        <taxon>Rhizobium/Agrobacterium group</taxon>
        <taxon>Xaviernesmea</taxon>
    </lineage>
</organism>
<reference evidence="1 2" key="1">
    <citation type="submission" date="2016-09" db="EMBL/GenBank/DDBJ databases">
        <title>Rhizobium sp. nov., a novel species isolated from the rice rhizosphere.</title>
        <authorList>
            <person name="Zhao J."/>
            <person name="Zhang X."/>
        </authorList>
    </citation>
    <scope>NUCLEOTIDE SEQUENCE [LARGE SCALE GENOMIC DNA]</scope>
    <source>
        <strain evidence="1 2">1.7048</strain>
    </source>
</reference>
<sequence length="79" mass="8856">MKAFAKCVGRHEAFADFEITAMKKIGIDPIDRARRDGLTVDRLVTDHAMFIRSSAGDEAQKGDARFVRIDRGMMRQCGP</sequence>
<protein>
    <submittedName>
        <fullName evidence="1">Uncharacterized protein</fullName>
    </submittedName>
</protein>
<gene>
    <name evidence="1" type="ORF">BJF93_08980</name>
</gene>
<name>A0A1Q9B3N8_9HYPH</name>